<accession>A0A3P7NPY7</accession>
<protein>
    <submittedName>
        <fullName evidence="1">Uncharacterized protein</fullName>
    </submittedName>
</protein>
<proteinExistence type="predicted"/>
<name>A0A3P7NPY7_DIBLA</name>
<evidence type="ECO:0000313" key="1">
    <source>
        <dbReference type="EMBL" id="VDN39133.1"/>
    </source>
</evidence>
<organism evidence="1 2">
    <name type="scientific">Dibothriocephalus latus</name>
    <name type="common">Fish tapeworm</name>
    <name type="synonym">Diphyllobothrium latum</name>
    <dbReference type="NCBI Taxonomy" id="60516"/>
    <lineage>
        <taxon>Eukaryota</taxon>
        <taxon>Metazoa</taxon>
        <taxon>Spiralia</taxon>
        <taxon>Lophotrochozoa</taxon>
        <taxon>Platyhelminthes</taxon>
        <taxon>Cestoda</taxon>
        <taxon>Eucestoda</taxon>
        <taxon>Diphyllobothriidea</taxon>
        <taxon>Diphyllobothriidae</taxon>
        <taxon>Dibothriocephalus</taxon>
    </lineage>
</organism>
<dbReference type="EMBL" id="UYRU01094642">
    <property type="protein sequence ID" value="VDN39133.1"/>
    <property type="molecule type" value="Genomic_DNA"/>
</dbReference>
<reference evidence="1 2" key="1">
    <citation type="submission" date="2018-11" db="EMBL/GenBank/DDBJ databases">
        <authorList>
            <consortium name="Pathogen Informatics"/>
        </authorList>
    </citation>
    <scope>NUCLEOTIDE SEQUENCE [LARGE SCALE GENOMIC DNA]</scope>
</reference>
<evidence type="ECO:0000313" key="2">
    <source>
        <dbReference type="Proteomes" id="UP000281553"/>
    </source>
</evidence>
<gene>
    <name evidence="1" type="ORF">DILT_LOCUS17773</name>
</gene>
<keyword evidence="2" id="KW-1185">Reference proteome</keyword>
<feature type="non-terminal residue" evidence="1">
    <location>
        <position position="100"/>
    </location>
</feature>
<sequence>MAPIREGRTAIIQLDPSSAITYDVLRFWKLMLSNTSGLGAAGQSLFIMTALPTSSGYDSTAFILYSKEEVKNEGEAKEEVVVVVDDEEEEEKEEEEEEEE</sequence>
<dbReference type="Proteomes" id="UP000281553">
    <property type="component" value="Unassembled WGS sequence"/>
</dbReference>
<dbReference type="AlphaFoldDB" id="A0A3P7NPY7"/>